<accession>A0A7J6SCU2</accession>
<feature type="compositionally biased region" description="Acidic residues" evidence="1">
    <location>
        <begin position="459"/>
        <end position="478"/>
    </location>
</feature>
<reference evidence="2 3" key="1">
    <citation type="submission" date="2020-04" db="EMBL/GenBank/DDBJ databases">
        <title>Perkinsus olseni comparative genomics.</title>
        <authorList>
            <person name="Bogema D.R."/>
        </authorList>
    </citation>
    <scope>NUCLEOTIDE SEQUENCE [LARGE SCALE GENOMIC DNA]</scope>
    <source>
        <strain evidence="2 3">ATCC PRA-207</strain>
    </source>
</reference>
<keyword evidence="3" id="KW-1185">Reference proteome</keyword>
<name>A0A7J6SCU2_PEROL</name>
<evidence type="ECO:0000313" key="2">
    <source>
        <dbReference type="EMBL" id="KAF4730176.1"/>
    </source>
</evidence>
<sequence>MLDDDYSSGRHVDKIFFERNTQFDRPYWDSMDVRGREGPGEGGETVEVSRCHGRTRHIGEQQQQQALRNSLLHDSDVRGLAVHICELEDYHSDPHHDHNRKMVPDNYKDMDMDNYDKDKRYMAATDIVNEVLLTTTTTAQGENNDNPTDTSSSLLGDVMQEKICLSLMKQLQDSNIDQADDNDDMITRTIEYCLDIMIEILKKVAEVMMMEKKKNTNNCCRRGTDNYDDDGIAASILFIWERGDTTNNHIGLTERDDMMVFVDTIAAIGRLVQGYRLAPYLPRLWPILMCVLDTFVTTNNNDKKGNVKADGNNNKQPEGGGDKRDNTVDMSTMMCEEDKSGLSSKAVVGEVVILTRDGDEGVVLSRIIESVLNTLEVIIANFNDDDDDINNSGIMGSTTMKTTTTMKMISQYLPRLCLTLVNLISYDPNYCYDDDDDAMGDSNGVDGDSNNTIHNVDGDYGDIDYYYEDEDDDDESWK</sequence>
<gene>
    <name evidence="2" type="ORF">FOZ63_026533</name>
</gene>
<evidence type="ECO:0000313" key="3">
    <source>
        <dbReference type="Proteomes" id="UP000553632"/>
    </source>
</evidence>
<organism evidence="2 3">
    <name type="scientific">Perkinsus olseni</name>
    <name type="common">Perkinsus atlanticus</name>
    <dbReference type="NCBI Taxonomy" id="32597"/>
    <lineage>
        <taxon>Eukaryota</taxon>
        <taxon>Sar</taxon>
        <taxon>Alveolata</taxon>
        <taxon>Perkinsozoa</taxon>
        <taxon>Perkinsea</taxon>
        <taxon>Perkinsida</taxon>
        <taxon>Perkinsidae</taxon>
        <taxon>Perkinsus</taxon>
    </lineage>
</organism>
<feature type="non-terminal residue" evidence="2">
    <location>
        <position position="1"/>
    </location>
</feature>
<evidence type="ECO:0000256" key="1">
    <source>
        <dbReference type="SAM" id="MobiDB-lite"/>
    </source>
</evidence>
<comment type="caution">
    <text evidence="2">The sequence shown here is derived from an EMBL/GenBank/DDBJ whole genome shotgun (WGS) entry which is preliminary data.</text>
</comment>
<dbReference type="InterPro" id="IPR016024">
    <property type="entry name" value="ARM-type_fold"/>
</dbReference>
<dbReference type="Proteomes" id="UP000553632">
    <property type="component" value="Unassembled WGS sequence"/>
</dbReference>
<proteinExistence type="predicted"/>
<dbReference type="EMBL" id="JABANO010019438">
    <property type="protein sequence ID" value="KAF4730176.1"/>
    <property type="molecule type" value="Genomic_DNA"/>
</dbReference>
<feature type="region of interest" description="Disordered" evidence="1">
    <location>
        <begin position="441"/>
        <end position="478"/>
    </location>
</feature>
<protein>
    <submittedName>
        <fullName evidence="2">Uncharacterized protein</fullName>
    </submittedName>
</protein>
<dbReference type="SUPFAM" id="SSF48371">
    <property type="entry name" value="ARM repeat"/>
    <property type="match status" value="1"/>
</dbReference>
<dbReference type="AlphaFoldDB" id="A0A7J6SCU2"/>
<feature type="region of interest" description="Disordered" evidence="1">
    <location>
        <begin position="302"/>
        <end position="328"/>
    </location>
</feature>